<protein>
    <recommendedName>
        <fullName evidence="3">YlbE-like protein</fullName>
    </recommendedName>
</protein>
<evidence type="ECO:0008006" key="3">
    <source>
        <dbReference type="Google" id="ProtNLM"/>
    </source>
</evidence>
<dbReference type="EMBL" id="AVPG01000002">
    <property type="protein sequence ID" value="KGX88569.1"/>
    <property type="molecule type" value="Genomic_DNA"/>
</dbReference>
<sequence>MQPRVYQYLESKPELLRFMRMNPKWYRRVTRDPSVLSLIEQESKYYFGQTTPQRMEKMTNQLQMVQTLIQMAQAMKD</sequence>
<dbReference type="eggNOG" id="ENOG503366Y">
    <property type="taxonomic scope" value="Bacteria"/>
</dbReference>
<keyword evidence="2" id="KW-1185">Reference proteome</keyword>
<accession>A0A0A5G975</accession>
<comment type="caution">
    <text evidence="1">The sequence shown here is derived from an EMBL/GenBank/DDBJ whole genome shotgun (WGS) entry which is preliminary data.</text>
</comment>
<organism evidence="1 2">
    <name type="scientific">Pontibacillus litoralis JSM 072002</name>
    <dbReference type="NCBI Taxonomy" id="1385512"/>
    <lineage>
        <taxon>Bacteria</taxon>
        <taxon>Bacillati</taxon>
        <taxon>Bacillota</taxon>
        <taxon>Bacilli</taxon>
        <taxon>Bacillales</taxon>
        <taxon>Bacillaceae</taxon>
        <taxon>Pontibacillus</taxon>
    </lineage>
</organism>
<evidence type="ECO:0000313" key="2">
    <source>
        <dbReference type="Proteomes" id="UP000030401"/>
    </source>
</evidence>
<dbReference type="Pfam" id="PF14003">
    <property type="entry name" value="YlbE"/>
    <property type="match status" value="1"/>
</dbReference>
<evidence type="ECO:0000313" key="1">
    <source>
        <dbReference type="EMBL" id="KGX88569.1"/>
    </source>
</evidence>
<dbReference type="RefSeq" id="WP_036832227.1">
    <property type="nucleotide sequence ID" value="NZ_AVPG01000002.1"/>
</dbReference>
<gene>
    <name evidence="1" type="ORF">N784_07820</name>
</gene>
<dbReference type="STRING" id="1385512.N784_07820"/>
<dbReference type="AlphaFoldDB" id="A0A0A5G975"/>
<name>A0A0A5G975_9BACI</name>
<dbReference type="InterPro" id="IPR025613">
    <property type="entry name" value="YlbE"/>
</dbReference>
<dbReference type="Proteomes" id="UP000030401">
    <property type="component" value="Unassembled WGS sequence"/>
</dbReference>
<proteinExistence type="predicted"/>
<reference evidence="1 2" key="1">
    <citation type="submission" date="2013-08" db="EMBL/GenBank/DDBJ databases">
        <authorList>
            <person name="Huang J."/>
            <person name="Wang G."/>
        </authorList>
    </citation>
    <scope>NUCLEOTIDE SEQUENCE [LARGE SCALE GENOMIC DNA]</scope>
    <source>
        <strain evidence="1 2">JSM 072002</strain>
    </source>
</reference>
<dbReference type="OrthoDB" id="1646085at2"/>